<evidence type="ECO:0000256" key="7">
    <source>
        <dbReference type="SAM" id="SignalP"/>
    </source>
</evidence>
<dbReference type="GO" id="GO:0005524">
    <property type="term" value="F:ATP binding"/>
    <property type="evidence" value="ECO:0007669"/>
    <property type="project" value="InterPro"/>
</dbReference>
<dbReference type="PANTHER" id="PTHR48007">
    <property type="entry name" value="LEUCINE-RICH REPEAT RECEPTOR-LIKE PROTEIN KINASE PXC1"/>
    <property type="match status" value="1"/>
</dbReference>
<sequence length="468" mass="52574">MGSLQFFKNLLLITLLLLFNRAIAQIDPSERLCIEERDALSALRDGFNNSFLNVKWANILCYLNHPPELYGIQRSNDRITGIVLENLGLTGKVEANAFVNLTMLAILSFKNNSISGEVMDFSLNQKMIQIDLSSNKFDGQISDSLLTLNFLESLQLQHNMLTGSIPEFNQSTLRQFNVSNNQLSGPIPNTADSSIFQLLFIFWKLKEEQEKNNASQEEVDYNSNDTSKLIEAKEKRAMMDDGPAVVVKRLRDLKPLTSDEFASQLQAIADQKHPNLLPLIAYYYSRDEKLLVHKFASNGNVYNRLHVARGVARALEHLHLNTTSQTLVPHGNLKSSNVLLDENEMPLVSDYGLTSLIALPILAQRMVSYKSPEYLGYKKVSKKSDVWSYGGFLLELLTGKVSAHSAHEGLSSVDLCNWVHRAVREEWTAEIFDLEIAAQRSANHGMLRLLNLAVRCCDKSPEKAAGDD</sequence>
<dbReference type="EMBL" id="CM018039">
    <property type="protein sequence ID" value="KAA8536473.1"/>
    <property type="molecule type" value="Genomic_DNA"/>
</dbReference>
<reference evidence="9 10" key="1">
    <citation type="submission" date="2019-09" db="EMBL/GenBank/DDBJ databases">
        <title>A chromosome-level genome assembly of the Chinese tupelo Nyssa sinensis.</title>
        <authorList>
            <person name="Yang X."/>
            <person name="Kang M."/>
            <person name="Yang Y."/>
            <person name="Xiong H."/>
            <person name="Wang M."/>
            <person name="Zhang Z."/>
            <person name="Wang Z."/>
            <person name="Wu H."/>
            <person name="Ma T."/>
            <person name="Liu J."/>
            <person name="Xi Z."/>
        </authorList>
    </citation>
    <scope>NUCLEOTIDE SEQUENCE [LARGE SCALE GENOMIC DNA]</scope>
    <source>
        <strain evidence="9">J267</strain>
        <tissue evidence="9">Leaf</tissue>
    </source>
</reference>
<organism evidence="9 10">
    <name type="scientific">Nyssa sinensis</name>
    <dbReference type="NCBI Taxonomy" id="561372"/>
    <lineage>
        <taxon>Eukaryota</taxon>
        <taxon>Viridiplantae</taxon>
        <taxon>Streptophyta</taxon>
        <taxon>Embryophyta</taxon>
        <taxon>Tracheophyta</taxon>
        <taxon>Spermatophyta</taxon>
        <taxon>Magnoliopsida</taxon>
        <taxon>eudicotyledons</taxon>
        <taxon>Gunneridae</taxon>
        <taxon>Pentapetalae</taxon>
        <taxon>asterids</taxon>
        <taxon>Cornales</taxon>
        <taxon>Nyssaceae</taxon>
        <taxon>Nyssa</taxon>
    </lineage>
</organism>
<keyword evidence="10" id="KW-1185">Reference proteome</keyword>
<evidence type="ECO:0000256" key="2">
    <source>
        <dbReference type="ARBA" id="ARBA00022614"/>
    </source>
</evidence>
<dbReference type="InterPro" id="IPR011009">
    <property type="entry name" value="Kinase-like_dom_sf"/>
</dbReference>
<proteinExistence type="predicted"/>
<comment type="subcellular location">
    <subcellularLocation>
        <location evidence="1">Membrane</location>
    </subcellularLocation>
</comment>
<keyword evidence="5" id="KW-1133">Transmembrane helix</keyword>
<evidence type="ECO:0000256" key="1">
    <source>
        <dbReference type="ARBA" id="ARBA00004370"/>
    </source>
</evidence>
<dbReference type="OrthoDB" id="248923at2759"/>
<evidence type="ECO:0000256" key="4">
    <source>
        <dbReference type="ARBA" id="ARBA00022737"/>
    </source>
</evidence>
<dbReference type="Pfam" id="PF00069">
    <property type="entry name" value="Pkinase"/>
    <property type="match status" value="1"/>
</dbReference>
<dbReference type="Gene3D" id="1.10.510.10">
    <property type="entry name" value="Transferase(Phosphotransferase) domain 1"/>
    <property type="match status" value="1"/>
</dbReference>
<evidence type="ECO:0000256" key="3">
    <source>
        <dbReference type="ARBA" id="ARBA00022692"/>
    </source>
</evidence>
<keyword evidence="7" id="KW-0732">Signal</keyword>
<feature type="signal peptide" evidence="7">
    <location>
        <begin position="1"/>
        <end position="24"/>
    </location>
</feature>
<evidence type="ECO:0000313" key="10">
    <source>
        <dbReference type="Proteomes" id="UP000325577"/>
    </source>
</evidence>
<dbReference type="InterPro" id="IPR000719">
    <property type="entry name" value="Prot_kinase_dom"/>
</dbReference>
<dbReference type="PANTHER" id="PTHR48007:SF43">
    <property type="entry name" value="POLLEN RECEPTOR-LIKE KINASE 4"/>
    <property type="match status" value="1"/>
</dbReference>
<feature type="chain" id="PRO_5023825538" description="Protein kinase domain-containing protein" evidence="7">
    <location>
        <begin position="25"/>
        <end position="468"/>
    </location>
</feature>
<dbReference type="InterPro" id="IPR001611">
    <property type="entry name" value="Leu-rich_rpt"/>
</dbReference>
<dbReference type="InterPro" id="IPR032675">
    <property type="entry name" value="LRR_dom_sf"/>
</dbReference>
<protein>
    <recommendedName>
        <fullName evidence="8">Protein kinase domain-containing protein</fullName>
    </recommendedName>
</protein>
<keyword evidence="4" id="KW-0677">Repeat</keyword>
<dbReference type="GO" id="GO:0016020">
    <property type="term" value="C:membrane"/>
    <property type="evidence" value="ECO:0007669"/>
    <property type="project" value="UniProtKB-SubCell"/>
</dbReference>
<dbReference type="Proteomes" id="UP000325577">
    <property type="component" value="Linkage Group LG16"/>
</dbReference>
<evidence type="ECO:0000259" key="8">
    <source>
        <dbReference type="PROSITE" id="PS50011"/>
    </source>
</evidence>
<dbReference type="Gene3D" id="3.30.200.20">
    <property type="entry name" value="Phosphorylase Kinase, domain 1"/>
    <property type="match status" value="1"/>
</dbReference>
<dbReference type="Pfam" id="PF00560">
    <property type="entry name" value="LRR_1"/>
    <property type="match status" value="1"/>
</dbReference>
<evidence type="ECO:0000256" key="5">
    <source>
        <dbReference type="ARBA" id="ARBA00022989"/>
    </source>
</evidence>
<dbReference type="InterPro" id="IPR046959">
    <property type="entry name" value="PRK1-6/SRF4-like"/>
</dbReference>
<dbReference type="Gene3D" id="3.80.10.10">
    <property type="entry name" value="Ribonuclease Inhibitor"/>
    <property type="match status" value="1"/>
</dbReference>
<dbReference type="GO" id="GO:0004672">
    <property type="term" value="F:protein kinase activity"/>
    <property type="evidence" value="ECO:0007669"/>
    <property type="project" value="InterPro"/>
</dbReference>
<keyword evidence="3" id="KW-0812">Transmembrane</keyword>
<gene>
    <name evidence="9" type="ORF">F0562_028951</name>
</gene>
<evidence type="ECO:0000256" key="6">
    <source>
        <dbReference type="ARBA" id="ARBA00023136"/>
    </source>
</evidence>
<evidence type="ECO:0000313" key="9">
    <source>
        <dbReference type="EMBL" id="KAA8536473.1"/>
    </source>
</evidence>
<feature type="domain" description="Protein kinase" evidence="8">
    <location>
        <begin position="215"/>
        <end position="468"/>
    </location>
</feature>
<dbReference type="SUPFAM" id="SSF52058">
    <property type="entry name" value="L domain-like"/>
    <property type="match status" value="1"/>
</dbReference>
<dbReference type="PROSITE" id="PS50011">
    <property type="entry name" value="PROTEIN_KINASE_DOM"/>
    <property type="match status" value="1"/>
</dbReference>
<dbReference type="SUPFAM" id="SSF56112">
    <property type="entry name" value="Protein kinase-like (PK-like)"/>
    <property type="match status" value="1"/>
</dbReference>
<dbReference type="AlphaFoldDB" id="A0A5J5AZL0"/>
<keyword evidence="6" id="KW-0472">Membrane</keyword>
<accession>A0A5J5AZL0</accession>
<name>A0A5J5AZL0_9ASTE</name>
<keyword evidence="2" id="KW-0433">Leucine-rich repeat</keyword>